<proteinExistence type="inferred from homology"/>
<evidence type="ECO:0000256" key="9">
    <source>
        <dbReference type="SAM" id="Phobius"/>
    </source>
</evidence>
<keyword evidence="3" id="KW-1003">Cell membrane</keyword>
<feature type="domain" description="MotA/TolQ/ExbB proton channel" evidence="10">
    <location>
        <begin position="108"/>
        <end position="198"/>
    </location>
</feature>
<keyword evidence="6 9" id="KW-1133">Transmembrane helix</keyword>
<dbReference type="Proteomes" id="UP001626536">
    <property type="component" value="Chromosome"/>
</dbReference>
<sequence length="247" mass="27487">MSIETYEFTQAVAAKFDEYILRGGVCMMALVPLSVFTLGIIIQRFLDLRRSRVIPPGLVEAACAIGNQDEFGAFRDRLIDDSCPLAQVLLGYIEAGERGEPVHPDVNREPIEDSTDRLYQSLAPLSTAYVVAPLLGVLGTTIAIMATFRQFAIAGHRDMTALVLAIDQSLVSTMWGLFVAVPAYYCFALLQRRIYRYERDVLPTLSKELVRKLAPYIRFGEDDLLNNGAAEQRRGLFEPEDRACGTS</sequence>
<protein>
    <submittedName>
        <fullName evidence="11">MotA/TolQ/ExbB proton channel family protein</fullName>
    </submittedName>
</protein>
<evidence type="ECO:0000256" key="2">
    <source>
        <dbReference type="ARBA" id="ARBA00022448"/>
    </source>
</evidence>
<keyword evidence="4 9" id="KW-0812">Transmembrane</keyword>
<evidence type="ECO:0000256" key="8">
    <source>
        <dbReference type="RuleBase" id="RU004057"/>
    </source>
</evidence>
<feature type="transmembrane region" description="Helical" evidence="9">
    <location>
        <begin position="127"/>
        <end position="148"/>
    </location>
</feature>
<evidence type="ECO:0000313" key="12">
    <source>
        <dbReference type="Proteomes" id="UP001626536"/>
    </source>
</evidence>
<evidence type="ECO:0000313" key="11">
    <source>
        <dbReference type="EMBL" id="WOJ89982.1"/>
    </source>
</evidence>
<evidence type="ECO:0000256" key="4">
    <source>
        <dbReference type="ARBA" id="ARBA00022692"/>
    </source>
</evidence>
<reference evidence="11 12" key="1">
    <citation type="submission" date="2023-10" db="EMBL/GenBank/DDBJ databases">
        <title>Novel methanotroph of the genus Methylocapsa from a subarctic wetland.</title>
        <authorList>
            <person name="Belova S.E."/>
            <person name="Oshkin I.Y."/>
            <person name="Miroshnikov K."/>
            <person name="Dedysh S.N."/>
        </authorList>
    </citation>
    <scope>NUCLEOTIDE SEQUENCE [LARGE SCALE GENOMIC DNA]</scope>
    <source>
        <strain evidence="11 12">RX1</strain>
    </source>
</reference>
<keyword evidence="5 8" id="KW-0653">Protein transport</keyword>
<keyword evidence="2 8" id="KW-0813">Transport</keyword>
<comment type="subcellular location">
    <subcellularLocation>
        <location evidence="1">Cell membrane</location>
        <topology evidence="1">Multi-pass membrane protein</topology>
    </subcellularLocation>
    <subcellularLocation>
        <location evidence="8">Membrane</location>
        <topology evidence="8">Multi-pass membrane protein</topology>
    </subcellularLocation>
</comment>
<evidence type="ECO:0000256" key="6">
    <source>
        <dbReference type="ARBA" id="ARBA00022989"/>
    </source>
</evidence>
<feature type="transmembrane region" description="Helical" evidence="9">
    <location>
        <begin position="20"/>
        <end position="42"/>
    </location>
</feature>
<evidence type="ECO:0000256" key="5">
    <source>
        <dbReference type="ARBA" id="ARBA00022927"/>
    </source>
</evidence>
<evidence type="ECO:0000256" key="7">
    <source>
        <dbReference type="ARBA" id="ARBA00023136"/>
    </source>
</evidence>
<dbReference type="RefSeq" id="WP_407339426.1">
    <property type="nucleotide sequence ID" value="NZ_CP136862.1"/>
</dbReference>
<name>A0ABZ0HRP7_9HYPH</name>
<comment type="similarity">
    <text evidence="8">Belongs to the exbB/tolQ family.</text>
</comment>
<dbReference type="InterPro" id="IPR002898">
    <property type="entry name" value="MotA_ExbB_proton_chnl"/>
</dbReference>
<dbReference type="PANTHER" id="PTHR30625:SF15">
    <property type="entry name" value="BIOPOLYMER TRANSPORT PROTEIN EXBB"/>
    <property type="match status" value="1"/>
</dbReference>
<keyword evidence="12" id="KW-1185">Reference proteome</keyword>
<evidence type="ECO:0000256" key="1">
    <source>
        <dbReference type="ARBA" id="ARBA00004651"/>
    </source>
</evidence>
<evidence type="ECO:0000256" key="3">
    <source>
        <dbReference type="ARBA" id="ARBA00022475"/>
    </source>
</evidence>
<evidence type="ECO:0000259" key="10">
    <source>
        <dbReference type="Pfam" id="PF01618"/>
    </source>
</evidence>
<organism evidence="11 12">
    <name type="scientific">Methylocapsa polymorpha</name>
    <dbReference type="NCBI Taxonomy" id="3080828"/>
    <lineage>
        <taxon>Bacteria</taxon>
        <taxon>Pseudomonadati</taxon>
        <taxon>Pseudomonadota</taxon>
        <taxon>Alphaproteobacteria</taxon>
        <taxon>Hyphomicrobiales</taxon>
        <taxon>Beijerinckiaceae</taxon>
        <taxon>Methylocapsa</taxon>
    </lineage>
</organism>
<gene>
    <name evidence="11" type="ORF">RZS28_01310</name>
</gene>
<dbReference type="PANTHER" id="PTHR30625">
    <property type="entry name" value="PROTEIN TOLQ"/>
    <property type="match status" value="1"/>
</dbReference>
<accession>A0ABZ0HRP7</accession>
<dbReference type="EMBL" id="CP136862">
    <property type="protein sequence ID" value="WOJ89982.1"/>
    <property type="molecule type" value="Genomic_DNA"/>
</dbReference>
<dbReference type="InterPro" id="IPR050790">
    <property type="entry name" value="ExbB/TolQ_transport"/>
</dbReference>
<feature type="transmembrane region" description="Helical" evidence="9">
    <location>
        <begin position="168"/>
        <end position="190"/>
    </location>
</feature>
<keyword evidence="7 9" id="KW-0472">Membrane</keyword>
<dbReference type="Pfam" id="PF01618">
    <property type="entry name" value="MotA_ExbB"/>
    <property type="match status" value="1"/>
</dbReference>